<dbReference type="EMBL" id="CP002801">
    <property type="protein sequence ID" value="AEH08549.1"/>
    <property type="molecule type" value="Genomic_DNA"/>
</dbReference>
<evidence type="ECO:0000313" key="2">
    <source>
        <dbReference type="EMBL" id="AEH08549.1"/>
    </source>
</evidence>
<protein>
    <submittedName>
        <fullName evidence="2">Uncharacterized protein</fullName>
    </submittedName>
</protein>
<evidence type="ECO:0000256" key="1">
    <source>
        <dbReference type="SAM" id="MobiDB-lite"/>
    </source>
</evidence>
<dbReference type="KEGG" id="fsy:FsymDg_1046"/>
<feature type="region of interest" description="Disordered" evidence="1">
    <location>
        <begin position="97"/>
        <end position="147"/>
    </location>
</feature>
<proteinExistence type="predicted"/>
<feature type="region of interest" description="Disordered" evidence="1">
    <location>
        <begin position="218"/>
        <end position="242"/>
    </location>
</feature>
<dbReference type="HOGENOM" id="CLU_1145868_0_0_11"/>
<dbReference type="Proteomes" id="UP000001549">
    <property type="component" value="Chromosome"/>
</dbReference>
<dbReference type="AlphaFoldDB" id="F8AY45"/>
<evidence type="ECO:0000313" key="3">
    <source>
        <dbReference type="Proteomes" id="UP000001549"/>
    </source>
</evidence>
<dbReference type="eggNOG" id="ENOG502ZAJS">
    <property type="taxonomic scope" value="Bacteria"/>
</dbReference>
<accession>F8AY45</accession>
<organism evidence="2 3">
    <name type="scientific">Candidatus Protofrankia datiscae</name>
    <dbReference type="NCBI Taxonomy" id="2716812"/>
    <lineage>
        <taxon>Bacteria</taxon>
        <taxon>Bacillati</taxon>
        <taxon>Actinomycetota</taxon>
        <taxon>Actinomycetes</taxon>
        <taxon>Frankiales</taxon>
        <taxon>Frankiaceae</taxon>
        <taxon>Protofrankia</taxon>
    </lineage>
</organism>
<sequence>MASGGCFRRFPAVPGRWSWSAGSPSPGPRGDPPAAGGTGFAVAGRPETRPRTLADVFAYAAAGGERLRTGGTEVQVRRPRAGRPGRSAFVLGKRRQNTAKTTGISDGPGRPLWSGAARPHARPDRDAQRGHRRTVPLTPAGPGRRRRGLPRVLLRGACRYCWDGLRPCGPQTDPTPGEFGTRPASAGHLLIIHQPARQGRETRERRAVGTLAATPVTRTRLPSAPGSPIHAGCPGQGRRWPG</sequence>
<name>F8AY45_9ACTN</name>
<reference evidence="2 3" key="1">
    <citation type="submission" date="2011-05" db="EMBL/GenBank/DDBJ databases">
        <title>Complete sequence of chromosome of Frankia symbiont of Datisca glomerata.</title>
        <authorList>
            <consortium name="US DOE Joint Genome Institute"/>
            <person name="Lucas S."/>
            <person name="Han J."/>
            <person name="Lapidus A."/>
            <person name="Cheng J.-F."/>
            <person name="Goodwin L."/>
            <person name="Pitluck S."/>
            <person name="Peters L."/>
            <person name="Mikhailova N."/>
            <person name="Chertkov O."/>
            <person name="Teshima H."/>
            <person name="Han C."/>
            <person name="Tapia R."/>
            <person name="Land M."/>
            <person name="Hauser L."/>
            <person name="Kyrpides N."/>
            <person name="Ivanova N."/>
            <person name="Pagani I."/>
            <person name="Berry A."/>
            <person name="Pawlowski K."/>
            <person name="Persson T."/>
            <person name="Vanden Heuvel B."/>
            <person name="Benson D."/>
            <person name="Woyke T."/>
        </authorList>
    </citation>
    <scope>NUCLEOTIDE SEQUENCE [LARGE SCALE GENOMIC DNA]</scope>
    <source>
        <strain evidence="3">4085684</strain>
    </source>
</reference>
<feature type="compositionally biased region" description="Low complexity" evidence="1">
    <location>
        <begin position="14"/>
        <end position="24"/>
    </location>
</feature>
<feature type="region of interest" description="Disordered" evidence="1">
    <location>
        <begin position="11"/>
        <end position="48"/>
    </location>
</feature>
<keyword evidence="3" id="KW-1185">Reference proteome</keyword>
<gene>
    <name evidence="2" type="ordered locus">FsymDg_1046</name>
</gene>